<proteinExistence type="predicted"/>
<dbReference type="Proteomes" id="UP000035017">
    <property type="component" value="Unassembled WGS sequence"/>
</dbReference>
<gene>
    <name evidence="1" type="ORF">RU07_18440</name>
</gene>
<name>A0A0D0KNL8_AGRTU</name>
<evidence type="ECO:0000313" key="1">
    <source>
        <dbReference type="EMBL" id="KIP99600.1"/>
    </source>
</evidence>
<comment type="caution">
    <text evidence="1">The sequence shown here is derived from an EMBL/GenBank/DDBJ whole genome shotgun (WGS) entry which is preliminary data.</text>
</comment>
<accession>A0A0D0KNL8</accession>
<dbReference type="EMBL" id="JXQV01000026">
    <property type="protein sequence ID" value="KIP99600.1"/>
    <property type="molecule type" value="Genomic_DNA"/>
</dbReference>
<reference evidence="1 2" key="1">
    <citation type="submission" date="2014-12" db="EMBL/GenBank/DDBJ databases">
        <title>16Stimator: statistical estimation of ribosomal gene copy numbers from draft genome assemblies.</title>
        <authorList>
            <person name="Perisin M.A."/>
            <person name="Vetter M."/>
            <person name="Gilbert J.A."/>
            <person name="Bergelson J."/>
        </authorList>
    </citation>
    <scope>NUCLEOTIDE SEQUENCE [LARGE SCALE GENOMIC DNA]</scope>
    <source>
        <strain evidence="1 2">MEJ076</strain>
    </source>
</reference>
<protein>
    <submittedName>
        <fullName evidence="1">Uncharacterized protein</fullName>
    </submittedName>
</protein>
<dbReference type="AlphaFoldDB" id="A0A0D0KNL8"/>
<sequence>MGETCFQFCIFPTFIRTFKTKSLRSGYSTRWTVILSDIHATSRIFLSPTFASSAAIWSMGWGQALQTQPMNSNANTIRHTSFSSDFVIASSRASVIAW</sequence>
<evidence type="ECO:0000313" key="2">
    <source>
        <dbReference type="Proteomes" id="UP000035017"/>
    </source>
</evidence>
<organism evidence="1 2">
    <name type="scientific">Agrobacterium tumefaciens</name>
    <dbReference type="NCBI Taxonomy" id="358"/>
    <lineage>
        <taxon>Bacteria</taxon>
        <taxon>Pseudomonadati</taxon>
        <taxon>Pseudomonadota</taxon>
        <taxon>Alphaproteobacteria</taxon>
        <taxon>Hyphomicrobiales</taxon>
        <taxon>Rhizobiaceae</taxon>
        <taxon>Rhizobium/Agrobacterium group</taxon>
        <taxon>Agrobacterium</taxon>
        <taxon>Agrobacterium tumefaciens complex</taxon>
    </lineage>
</organism>